<name>A0AAD3T0J8_NEPGR</name>
<accession>A0AAD3T0J8</accession>
<comment type="caution">
    <text evidence="2">The sequence shown here is derived from an EMBL/GenBank/DDBJ whole genome shotgun (WGS) entry which is preliminary data.</text>
</comment>
<dbReference type="Gene3D" id="3.30.40.10">
    <property type="entry name" value="Zinc/RING finger domain, C3HC4 (zinc finger)"/>
    <property type="match status" value="1"/>
</dbReference>
<dbReference type="InterPro" id="IPR013083">
    <property type="entry name" value="Znf_RING/FYVE/PHD"/>
</dbReference>
<dbReference type="PANTHER" id="PTHR31197">
    <property type="entry name" value="OS01G0612600 PROTEIN"/>
    <property type="match status" value="1"/>
</dbReference>
<protein>
    <submittedName>
        <fullName evidence="2">Uncharacterized protein</fullName>
    </submittedName>
</protein>
<dbReference type="InterPro" id="IPR012866">
    <property type="entry name" value="DUF1644"/>
</dbReference>
<evidence type="ECO:0000256" key="1">
    <source>
        <dbReference type="SAM" id="MobiDB-lite"/>
    </source>
</evidence>
<feature type="compositionally biased region" description="Acidic residues" evidence="1">
    <location>
        <begin position="352"/>
        <end position="363"/>
    </location>
</feature>
<organism evidence="2 3">
    <name type="scientific">Nepenthes gracilis</name>
    <name type="common">Slender pitcher plant</name>
    <dbReference type="NCBI Taxonomy" id="150966"/>
    <lineage>
        <taxon>Eukaryota</taxon>
        <taxon>Viridiplantae</taxon>
        <taxon>Streptophyta</taxon>
        <taxon>Embryophyta</taxon>
        <taxon>Tracheophyta</taxon>
        <taxon>Spermatophyta</taxon>
        <taxon>Magnoliopsida</taxon>
        <taxon>eudicotyledons</taxon>
        <taxon>Gunneridae</taxon>
        <taxon>Pentapetalae</taxon>
        <taxon>Caryophyllales</taxon>
        <taxon>Nepenthaceae</taxon>
        <taxon>Nepenthes</taxon>
    </lineage>
</organism>
<dbReference type="EMBL" id="BSYO01000022">
    <property type="protein sequence ID" value="GMH20419.1"/>
    <property type="molecule type" value="Genomic_DNA"/>
</dbReference>
<sequence>MKAKKILGHTIVVGRRRGVVAAPCGGGERKVGLGEHGDKACGNNQSICYLCKMATKKQSRSDNAEICALHKEWDEALCPICMDHPHNAILLLCSSHAKGCRSYICDTSYRHSNCLDRFRKLAIDSSSSPSLTRLVTTTGQNSTNVSLPISGVPINNETVGVNDSGENGVPLVVVPERATESLSLKCPMCRGDVLGWNVLEEARKYLDVKRRSCSQESCSFVGNYWELRKHARSVHPLARPGEIDPSRQRSWRRLEHRREFDDIVSSIRSAMPGAIVLGDYIIETGGDGFAAEREMSSGDIDEPWWTTFFLFQMLRSMEREPITRSRAWTRHRRSGRSSSGRRYLWGENLFGQEDDGNDDDDDLIDGHNDMTILSDMGENDDSPIPRRRRRVTRSTSSGNDT</sequence>
<evidence type="ECO:0000313" key="2">
    <source>
        <dbReference type="EMBL" id="GMH20419.1"/>
    </source>
</evidence>
<feature type="region of interest" description="Disordered" evidence="1">
    <location>
        <begin position="349"/>
        <end position="401"/>
    </location>
</feature>
<keyword evidence="3" id="KW-1185">Reference proteome</keyword>
<reference evidence="2" key="1">
    <citation type="submission" date="2023-05" db="EMBL/GenBank/DDBJ databases">
        <title>Nepenthes gracilis genome sequencing.</title>
        <authorList>
            <person name="Fukushima K."/>
        </authorList>
    </citation>
    <scope>NUCLEOTIDE SEQUENCE</scope>
    <source>
        <strain evidence="2">SING2019-196</strain>
    </source>
</reference>
<dbReference type="PANTHER" id="PTHR31197:SF2">
    <property type="entry name" value="C2H2-TYPE DOMAIN-CONTAINING PROTEIN"/>
    <property type="match status" value="1"/>
</dbReference>
<dbReference type="AlphaFoldDB" id="A0AAD3T0J8"/>
<evidence type="ECO:0000313" key="3">
    <source>
        <dbReference type="Proteomes" id="UP001279734"/>
    </source>
</evidence>
<dbReference type="Proteomes" id="UP001279734">
    <property type="component" value="Unassembled WGS sequence"/>
</dbReference>
<dbReference type="Pfam" id="PF07800">
    <property type="entry name" value="DUF1644"/>
    <property type="match status" value="1"/>
</dbReference>
<proteinExistence type="predicted"/>
<gene>
    <name evidence="2" type="ORF">Nepgr_022260</name>
</gene>